<dbReference type="InterPro" id="IPR036465">
    <property type="entry name" value="vWFA_dom_sf"/>
</dbReference>
<dbReference type="Proteomes" id="UP000503447">
    <property type="component" value="Chromosome"/>
</dbReference>
<accession>A0A6M5YVG5</accession>
<gene>
    <name evidence="2" type="ORF">FTUN_4802</name>
</gene>
<dbReference type="PANTHER" id="PTHR33608:SF7">
    <property type="entry name" value="DUF58 DOMAIN-CONTAINING PROTEIN"/>
    <property type="match status" value="1"/>
</dbReference>
<feature type="domain" description="DUF58" evidence="1">
    <location>
        <begin position="47"/>
        <end position="280"/>
    </location>
</feature>
<evidence type="ECO:0000313" key="3">
    <source>
        <dbReference type="Proteomes" id="UP000503447"/>
    </source>
</evidence>
<dbReference type="SUPFAM" id="SSF53300">
    <property type="entry name" value="vWA-like"/>
    <property type="match status" value="1"/>
</dbReference>
<evidence type="ECO:0000313" key="2">
    <source>
        <dbReference type="EMBL" id="QJW97233.1"/>
    </source>
</evidence>
<evidence type="ECO:0000259" key="1">
    <source>
        <dbReference type="Pfam" id="PF01882"/>
    </source>
</evidence>
<name>A0A6M5YVG5_9BACT</name>
<dbReference type="Gene3D" id="3.40.50.410">
    <property type="entry name" value="von Willebrand factor, type A domain"/>
    <property type="match status" value="1"/>
</dbReference>
<dbReference type="PANTHER" id="PTHR33608">
    <property type="entry name" value="BLL2464 PROTEIN"/>
    <property type="match status" value="1"/>
</dbReference>
<dbReference type="KEGG" id="ftj:FTUN_4802"/>
<dbReference type="Pfam" id="PF01882">
    <property type="entry name" value="DUF58"/>
    <property type="match status" value="1"/>
</dbReference>
<dbReference type="EMBL" id="CP053452">
    <property type="protein sequence ID" value="QJW97233.1"/>
    <property type="molecule type" value="Genomic_DNA"/>
</dbReference>
<reference evidence="3" key="1">
    <citation type="submission" date="2020-05" db="EMBL/GenBank/DDBJ databases">
        <title>Frigoriglobus tundricola gen. nov., sp. nov., a psychrotolerant cellulolytic planctomycete of the family Gemmataceae with two divergent copies of 16S rRNA gene.</title>
        <authorList>
            <person name="Kulichevskaya I.S."/>
            <person name="Ivanova A.A."/>
            <person name="Naumoff D.G."/>
            <person name="Beletsky A.V."/>
            <person name="Rijpstra W.I.C."/>
            <person name="Sinninghe Damste J.S."/>
            <person name="Mardanov A.V."/>
            <person name="Ravin N.V."/>
            <person name="Dedysh S.N."/>
        </authorList>
    </citation>
    <scope>NUCLEOTIDE SEQUENCE [LARGE SCALE GENOMIC DNA]</scope>
    <source>
        <strain evidence="3">PL17</strain>
    </source>
</reference>
<organism evidence="2 3">
    <name type="scientific">Frigoriglobus tundricola</name>
    <dbReference type="NCBI Taxonomy" id="2774151"/>
    <lineage>
        <taxon>Bacteria</taxon>
        <taxon>Pseudomonadati</taxon>
        <taxon>Planctomycetota</taxon>
        <taxon>Planctomycetia</taxon>
        <taxon>Gemmatales</taxon>
        <taxon>Gemmataceae</taxon>
        <taxon>Frigoriglobus</taxon>
    </lineage>
</organism>
<protein>
    <recommendedName>
        <fullName evidence="1">DUF58 domain-containing protein</fullName>
    </recommendedName>
</protein>
<keyword evidence="3" id="KW-1185">Reference proteome</keyword>
<proteinExistence type="predicted"/>
<dbReference type="AlphaFoldDB" id="A0A6M5YVG5"/>
<dbReference type="InterPro" id="IPR002881">
    <property type="entry name" value="DUF58"/>
</dbReference>
<dbReference type="RefSeq" id="WP_171472648.1">
    <property type="nucleotide sequence ID" value="NZ_CP053452.2"/>
</dbReference>
<sequence length="324" mass="36481">MAAEKYLRPEVIRQVARLDLRAKFIVQGFLTGLHSSPYHGFSVEFSEHRKYTPGDDLKTLDWAVYAKTGKYFVKKYQAETNMTGYLVMDLSKSMDWNGPAEARRAGVKVDWTALGAADETLTKFDYAVCLAAALGYLMIYQQDPVGLVAFDTKLRTVVPPKSKRSQLGTILSVLANLKPTGETNIPESLFQLASMIKGKSLVMLFSDLLPTTDDWKAEADALVRSLYRLRYAGHEVIVFHVLDVLEAKFPLAGLVDFEDVESPEHKEIDAQAIRDDYIAFVEQFRGYIKTECTAANVDYLGMDTSVGFDKALIEYLVQRQRRFG</sequence>